<dbReference type="SUPFAM" id="SSF53474">
    <property type="entry name" value="alpha/beta-Hydrolases"/>
    <property type="match status" value="1"/>
</dbReference>
<dbReference type="Proteomes" id="UP000222106">
    <property type="component" value="Unassembled WGS sequence"/>
</dbReference>
<gene>
    <name evidence="3" type="ORF">ATJ97_0381</name>
</gene>
<reference evidence="3 4" key="1">
    <citation type="submission" date="2017-10" db="EMBL/GenBank/DDBJ databases">
        <title>Sequencing the genomes of 1000 actinobacteria strains.</title>
        <authorList>
            <person name="Klenk H.-P."/>
        </authorList>
    </citation>
    <scope>NUCLEOTIDE SEQUENCE [LARGE SCALE GENOMIC DNA]</scope>
    <source>
        <strain evidence="3 4">DSM 21838</strain>
    </source>
</reference>
<dbReference type="Gene3D" id="2.120.10.30">
    <property type="entry name" value="TolB, C-terminal domain"/>
    <property type="match status" value="1"/>
</dbReference>
<evidence type="ECO:0000256" key="1">
    <source>
        <dbReference type="SAM" id="MobiDB-lite"/>
    </source>
</evidence>
<keyword evidence="3" id="KW-0031">Aminopeptidase</keyword>
<evidence type="ECO:0000313" key="3">
    <source>
        <dbReference type="EMBL" id="PFG37917.1"/>
    </source>
</evidence>
<comment type="caution">
    <text evidence="3">The sequence shown here is derived from an EMBL/GenBank/DDBJ whole genome shotgun (WGS) entry which is preliminary data.</text>
</comment>
<dbReference type="EMBL" id="PDJI01000004">
    <property type="protein sequence ID" value="PFG37917.1"/>
    <property type="molecule type" value="Genomic_DNA"/>
</dbReference>
<feature type="region of interest" description="Disordered" evidence="1">
    <location>
        <begin position="182"/>
        <end position="221"/>
    </location>
</feature>
<dbReference type="GO" id="GO:0006508">
    <property type="term" value="P:proteolysis"/>
    <property type="evidence" value="ECO:0007669"/>
    <property type="project" value="InterPro"/>
</dbReference>
<evidence type="ECO:0000259" key="2">
    <source>
        <dbReference type="Pfam" id="PF00326"/>
    </source>
</evidence>
<dbReference type="OrthoDB" id="128799at2"/>
<dbReference type="PANTHER" id="PTHR43056">
    <property type="entry name" value="PEPTIDASE S9 PROLYL OLIGOPEPTIDASE"/>
    <property type="match status" value="1"/>
</dbReference>
<dbReference type="InterPro" id="IPR001375">
    <property type="entry name" value="Peptidase_S9_cat"/>
</dbReference>
<dbReference type="GO" id="GO:0004177">
    <property type="term" value="F:aminopeptidase activity"/>
    <property type="evidence" value="ECO:0007669"/>
    <property type="project" value="UniProtKB-KW"/>
</dbReference>
<dbReference type="AlphaFoldDB" id="A0A2A9EFS3"/>
<dbReference type="RefSeq" id="WP_098482285.1">
    <property type="nucleotide sequence ID" value="NZ_PDJI01000004.1"/>
</dbReference>
<dbReference type="InterPro" id="IPR050585">
    <property type="entry name" value="Xaa-Pro_dipeptidyl-ppase/CocE"/>
</dbReference>
<keyword evidence="3" id="KW-0645">Protease</keyword>
<accession>A0A2A9EFS3</accession>
<organism evidence="3 4">
    <name type="scientific">Georgenia soli</name>
    <dbReference type="NCBI Taxonomy" id="638953"/>
    <lineage>
        <taxon>Bacteria</taxon>
        <taxon>Bacillati</taxon>
        <taxon>Actinomycetota</taxon>
        <taxon>Actinomycetes</taxon>
        <taxon>Micrococcales</taxon>
        <taxon>Bogoriellaceae</taxon>
        <taxon>Georgenia</taxon>
    </lineage>
</organism>
<dbReference type="Pfam" id="PF00326">
    <property type="entry name" value="Peptidase_S9"/>
    <property type="match status" value="1"/>
</dbReference>
<name>A0A2A9EFS3_9MICO</name>
<dbReference type="Gene3D" id="3.40.50.1820">
    <property type="entry name" value="alpha/beta hydrolase"/>
    <property type="match status" value="1"/>
</dbReference>
<keyword evidence="4" id="KW-1185">Reference proteome</keyword>
<dbReference type="PANTHER" id="PTHR43056:SF5">
    <property type="entry name" value="PEPTIDASE S9 PROLYL OLIGOPEPTIDASE CATALYTIC DOMAIN-CONTAINING PROTEIN"/>
    <property type="match status" value="1"/>
</dbReference>
<feature type="domain" description="Peptidase S9 prolyl oligopeptidase catalytic" evidence="2">
    <location>
        <begin position="492"/>
        <end position="697"/>
    </location>
</feature>
<dbReference type="InterPro" id="IPR029058">
    <property type="entry name" value="AB_hydrolase_fold"/>
</dbReference>
<dbReference type="GO" id="GO:0008236">
    <property type="term" value="F:serine-type peptidase activity"/>
    <property type="evidence" value="ECO:0007669"/>
    <property type="project" value="InterPro"/>
</dbReference>
<keyword evidence="3" id="KW-0378">Hydrolase</keyword>
<sequence>MIDNDAARQEAPYGTWESPVAARTLTERAVGLSLPQVDGADVYWLEDRPEEAGRAVLVRRRADGTVADVVTTMPGGEPVDVRSRVHEYGGAAYAVRNGVIVLSHATDGRLYRVGVGGGRGNHASASPAPVAVPLTPPGPWRFADPVIDLVREVVYAVREDHGPVASGQEPVNELVRIPLDGSASGGTAGERAVGGIGSGNVPDGEHGEGGHDTGSDGGQDSAVTVVAAGTDFVVSPTLSPDGARLAWVSWDHPHMPWTSSSLHVAELTPEGLPTTDEVVAGGDGVSVAQPLWTQTGDLVHVDDRTGWWNLYRTEGLRPGQERRTRALHPAEMEFTGPQWRFGPRTVAVLDDEHLVCAWTREGRWHLGAVRLANGELEEWSGGWEPQEVAAAEGRVVVVAASAVRPTAVLEVRSGASHPGADVTVLRRSSEITLDGGDISVAEGISWPTPDGAQAHGFFYPPASTRFRGPDGERPPLLVLSHGGPTSATRAVFSLAVQFWTTRGFAVLDVNYGGSTGYGRAYRERLDGAWGVVDVADCASGAEHLAATGLVDRARLGIRGGSAGGFTTLAALTFTDTFTAGASRYGIGDLEALARDTHKFESRYPVGLVGPYPEAQQTYRDRSPVHHTDRLSAPIVLLQGTEDKVVPPNQAELMADAVRAKGLPVAVVMFEGEGHGFRRAENIEAAALAELSFFGQVWGFEPAGDVPRLPVENAAV</sequence>
<protein>
    <submittedName>
        <fullName evidence="3">Dipeptidyl aminopeptidase/acylaminoacyl peptidase</fullName>
    </submittedName>
</protein>
<feature type="compositionally biased region" description="Basic and acidic residues" evidence="1">
    <location>
        <begin position="203"/>
        <end position="214"/>
    </location>
</feature>
<evidence type="ECO:0000313" key="4">
    <source>
        <dbReference type="Proteomes" id="UP000222106"/>
    </source>
</evidence>
<dbReference type="InterPro" id="IPR011042">
    <property type="entry name" value="6-blade_b-propeller_TolB-like"/>
</dbReference>
<dbReference type="SUPFAM" id="SSF82171">
    <property type="entry name" value="DPP6 N-terminal domain-like"/>
    <property type="match status" value="1"/>
</dbReference>
<feature type="compositionally biased region" description="Gly residues" evidence="1">
    <location>
        <begin position="183"/>
        <end position="198"/>
    </location>
</feature>
<proteinExistence type="predicted"/>